<dbReference type="Pfam" id="PF00026">
    <property type="entry name" value="Asp"/>
    <property type="match status" value="1"/>
</dbReference>
<reference evidence="7" key="1">
    <citation type="submission" date="2024-06" db="EMBL/GenBank/DDBJ databases">
        <title>Multi-omics analyses provide insights into the biosynthesis of the anticancer antibiotic pleurotin in Hohenbuehelia grisea.</title>
        <authorList>
            <person name="Weaver J.A."/>
            <person name="Alberti F."/>
        </authorList>
    </citation>
    <scope>NUCLEOTIDE SEQUENCE [LARGE SCALE GENOMIC DNA]</scope>
    <source>
        <strain evidence="7">T-177</strain>
    </source>
</reference>
<evidence type="ECO:0000313" key="7">
    <source>
        <dbReference type="Proteomes" id="UP001556367"/>
    </source>
</evidence>
<dbReference type="PRINTS" id="PR00792">
    <property type="entry name" value="PEPSIN"/>
</dbReference>
<gene>
    <name evidence="6" type="ORF">HGRIS_012618</name>
</gene>
<sequence>MLHLCSFVVLALALSLHGAATPVVTIRDTQITLPVIRRLNLTAGRDMLNHGQARVQALHRHAAEIASGKATQRNAIHPIPASDQAVTSVVSVGVGSPPTYYDLIIDTGSSNTWIGAGTPYVHTKTSIETRNEVSVGYGSGYFEGREYLDQVSLGKHLTIHNQSIGVSDFSIGFQGYDGILGIGPVGLTRYTLYPDYLQLIPTVTDNLFSQQTISSRVVGVSYTPFFTPEGNDGEISFGGPNINSRKLIPPIHYVPTTTVYPASAYWGIDQSVTYGANTPILHSSSGIVDTGTTLIFLATDAYARYKLATGAVFDSDIGLLRIDKAQFARLESLHFNIGGISYELTPDAQIWPRALNVEIGGLADKIYLMIGDLGSPSGKGLDFINGYAFLQRYYSVFDTDKSRIGFAKTAYTYANVN</sequence>
<comment type="caution">
    <text evidence="6">The sequence shown here is derived from an EMBL/GenBank/DDBJ whole genome shotgun (WGS) entry which is preliminary data.</text>
</comment>
<dbReference type="PANTHER" id="PTHR47966">
    <property type="entry name" value="BETA-SITE APP-CLEAVING ENZYME, ISOFORM A-RELATED"/>
    <property type="match status" value="1"/>
</dbReference>
<evidence type="ECO:0000256" key="2">
    <source>
        <dbReference type="ARBA" id="ARBA00022750"/>
    </source>
</evidence>
<dbReference type="Proteomes" id="UP001556367">
    <property type="component" value="Unassembled WGS sequence"/>
</dbReference>
<evidence type="ECO:0000256" key="1">
    <source>
        <dbReference type="ARBA" id="ARBA00007447"/>
    </source>
</evidence>
<name>A0ABR3IT09_9AGAR</name>
<keyword evidence="3" id="KW-0645">Protease</keyword>
<dbReference type="PANTHER" id="PTHR47966:SF51">
    <property type="entry name" value="BETA-SITE APP-CLEAVING ENZYME, ISOFORM A-RELATED"/>
    <property type="match status" value="1"/>
</dbReference>
<dbReference type="PROSITE" id="PS51767">
    <property type="entry name" value="PEPTIDASE_A1"/>
    <property type="match status" value="1"/>
</dbReference>
<evidence type="ECO:0000256" key="3">
    <source>
        <dbReference type="RuleBase" id="RU000454"/>
    </source>
</evidence>
<dbReference type="InterPro" id="IPR033121">
    <property type="entry name" value="PEPTIDASE_A1"/>
</dbReference>
<comment type="similarity">
    <text evidence="1 3">Belongs to the peptidase A1 family.</text>
</comment>
<keyword evidence="7" id="KW-1185">Reference proteome</keyword>
<dbReference type="PROSITE" id="PS00141">
    <property type="entry name" value="ASP_PROTEASE"/>
    <property type="match status" value="2"/>
</dbReference>
<dbReference type="CDD" id="cd05471">
    <property type="entry name" value="pepsin_like"/>
    <property type="match status" value="1"/>
</dbReference>
<accession>A0ABR3IT09</accession>
<dbReference type="SUPFAM" id="SSF50630">
    <property type="entry name" value="Acid proteases"/>
    <property type="match status" value="1"/>
</dbReference>
<feature type="chain" id="PRO_5045201747" description="Peptidase A1 domain-containing protein" evidence="4">
    <location>
        <begin position="21"/>
        <end position="417"/>
    </location>
</feature>
<protein>
    <recommendedName>
        <fullName evidence="5">Peptidase A1 domain-containing protein</fullName>
    </recommendedName>
</protein>
<dbReference type="Gene3D" id="2.40.70.10">
    <property type="entry name" value="Acid Proteases"/>
    <property type="match status" value="2"/>
</dbReference>
<dbReference type="InterPro" id="IPR001969">
    <property type="entry name" value="Aspartic_peptidase_AS"/>
</dbReference>
<evidence type="ECO:0000313" key="6">
    <source>
        <dbReference type="EMBL" id="KAL0946389.1"/>
    </source>
</evidence>
<dbReference type="InterPro" id="IPR001461">
    <property type="entry name" value="Aspartic_peptidase_A1"/>
</dbReference>
<proteinExistence type="inferred from homology"/>
<evidence type="ECO:0000256" key="4">
    <source>
        <dbReference type="SAM" id="SignalP"/>
    </source>
</evidence>
<evidence type="ECO:0000259" key="5">
    <source>
        <dbReference type="PROSITE" id="PS51767"/>
    </source>
</evidence>
<feature type="signal peptide" evidence="4">
    <location>
        <begin position="1"/>
        <end position="20"/>
    </location>
</feature>
<dbReference type="InterPro" id="IPR021109">
    <property type="entry name" value="Peptidase_aspartic_dom_sf"/>
</dbReference>
<keyword evidence="4" id="KW-0732">Signal</keyword>
<keyword evidence="3" id="KW-0378">Hydrolase</keyword>
<dbReference type="EMBL" id="JASNQZ010000015">
    <property type="protein sequence ID" value="KAL0946389.1"/>
    <property type="molecule type" value="Genomic_DNA"/>
</dbReference>
<organism evidence="6 7">
    <name type="scientific">Hohenbuehelia grisea</name>
    <dbReference type="NCBI Taxonomy" id="104357"/>
    <lineage>
        <taxon>Eukaryota</taxon>
        <taxon>Fungi</taxon>
        <taxon>Dikarya</taxon>
        <taxon>Basidiomycota</taxon>
        <taxon>Agaricomycotina</taxon>
        <taxon>Agaricomycetes</taxon>
        <taxon>Agaricomycetidae</taxon>
        <taxon>Agaricales</taxon>
        <taxon>Pleurotineae</taxon>
        <taxon>Pleurotaceae</taxon>
        <taxon>Hohenbuehelia</taxon>
    </lineage>
</organism>
<keyword evidence="2 3" id="KW-0064">Aspartyl protease</keyword>
<feature type="domain" description="Peptidase A1" evidence="5">
    <location>
        <begin position="88"/>
        <end position="407"/>
    </location>
</feature>
<dbReference type="InterPro" id="IPR034164">
    <property type="entry name" value="Pepsin-like_dom"/>
</dbReference>